<dbReference type="InterPro" id="IPR051796">
    <property type="entry name" value="ISF_SsuE-like"/>
</dbReference>
<dbReference type="GO" id="GO:0016491">
    <property type="term" value="F:oxidoreductase activity"/>
    <property type="evidence" value="ECO:0007669"/>
    <property type="project" value="InterPro"/>
</dbReference>
<feature type="domain" description="NADPH-dependent FMN reductase-like" evidence="3">
    <location>
        <begin position="1"/>
        <end position="155"/>
    </location>
</feature>
<dbReference type="Proteomes" id="UP000886752">
    <property type="component" value="Unassembled WGS sequence"/>
</dbReference>
<evidence type="ECO:0000313" key="5">
    <source>
        <dbReference type="Proteomes" id="UP000886752"/>
    </source>
</evidence>
<gene>
    <name evidence="4" type="ORF">H9894_07750</name>
</gene>
<evidence type="ECO:0000259" key="3">
    <source>
        <dbReference type="Pfam" id="PF03358"/>
    </source>
</evidence>
<reference evidence="4" key="2">
    <citation type="submission" date="2021-04" db="EMBL/GenBank/DDBJ databases">
        <authorList>
            <person name="Gilroy R."/>
        </authorList>
    </citation>
    <scope>NUCLEOTIDE SEQUENCE</scope>
    <source>
        <strain evidence="4">ChiHecec2B26-446</strain>
    </source>
</reference>
<dbReference type="InterPro" id="IPR005025">
    <property type="entry name" value="FMN_Rdtase-like_dom"/>
</dbReference>
<dbReference type="Gene3D" id="3.40.50.360">
    <property type="match status" value="1"/>
</dbReference>
<accession>A0A9D1PYJ2</accession>
<dbReference type="PANTHER" id="PTHR43278:SF4">
    <property type="entry name" value="NAD(P)H-DEPENDENT FMN-CONTAINING OXIDOREDUCTASE YWQN-RELATED"/>
    <property type="match status" value="1"/>
</dbReference>
<organism evidence="4 5">
    <name type="scientific">Candidatus Desulfovibrio intestinipullorum</name>
    <dbReference type="NCBI Taxonomy" id="2838536"/>
    <lineage>
        <taxon>Bacteria</taxon>
        <taxon>Pseudomonadati</taxon>
        <taxon>Thermodesulfobacteriota</taxon>
        <taxon>Desulfovibrionia</taxon>
        <taxon>Desulfovibrionales</taxon>
        <taxon>Desulfovibrionaceae</taxon>
        <taxon>Desulfovibrio</taxon>
    </lineage>
</organism>
<evidence type="ECO:0000256" key="1">
    <source>
        <dbReference type="ARBA" id="ARBA00022630"/>
    </source>
</evidence>
<proteinExistence type="predicted"/>
<dbReference type="InterPro" id="IPR029039">
    <property type="entry name" value="Flavoprotein-like_sf"/>
</dbReference>
<name>A0A9D1PYJ2_9BACT</name>
<protein>
    <submittedName>
        <fullName evidence="4">Flavodoxin family protein</fullName>
    </submittedName>
</protein>
<dbReference type="Pfam" id="PF03358">
    <property type="entry name" value="FMN_red"/>
    <property type="match status" value="1"/>
</dbReference>
<comment type="caution">
    <text evidence="4">The sequence shown here is derived from an EMBL/GenBank/DDBJ whole genome shotgun (WGS) entry which is preliminary data.</text>
</comment>
<evidence type="ECO:0000313" key="4">
    <source>
        <dbReference type="EMBL" id="HIW01064.1"/>
    </source>
</evidence>
<sequence>MKVLLVNGSSHVNGTTMMALNEMVSVFEKDGIETEIIQTGAAPLADCLQCGACGKKGQCVFDDDGVNEFVQKAREADGFVFASPVYFAHPSGRLFSFLDRAFFSAGCDGYSAFRHKPAAAVAVARRAGNTATIDAINKYFGIAQMPVAGSTYWNMVFGRNAEDAPKDAEGMQTMRNLARNMIWMMRCFAEGKKNGVPYPAFERSAMTNFIR</sequence>
<dbReference type="SUPFAM" id="SSF52218">
    <property type="entry name" value="Flavoproteins"/>
    <property type="match status" value="1"/>
</dbReference>
<dbReference type="EMBL" id="DXHV01000072">
    <property type="protein sequence ID" value="HIW01064.1"/>
    <property type="molecule type" value="Genomic_DNA"/>
</dbReference>
<keyword evidence="2" id="KW-0288">FMN</keyword>
<dbReference type="PANTHER" id="PTHR43278">
    <property type="entry name" value="NAD(P)H-DEPENDENT FMN-CONTAINING OXIDOREDUCTASE YWQN-RELATED"/>
    <property type="match status" value="1"/>
</dbReference>
<evidence type="ECO:0000256" key="2">
    <source>
        <dbReference type="ARBA" id="ARBA00022643"/>
    </source>
</evidence>
<reference evidence="4" key="1">
    <citation type="journal article" date="2021" name="PeerJ">
        <title>Extensive microbial diversity within the chicken gut microbiome revealed by metagenomics and culture.</title>
        <authorList>
            <person name="Gilroy R."/>
            <person name="Ravi A."/>
            <person name="Getino M."/>
            <person name="Pursley I."/>
            <person name="Horton D.L."/>
            <person name="Alikhan N.F."/>
            <person name="Baker D."/>
            <person name="Gharbi K."/>
            <person name="Hall N."/>
            <person name="Watson M."/>
            <person name="Adriaenssens E.M."/>
            <person name="Foster-Nyarko E."/>
            <person name="Jarju S."/>
            <person name="Secka A."/>
            <person name="Antonio M."/>
            <person name="Oren A."/>
            <person name="Chaudhuri R.R."/>
            <person name="La Ragione R."/>
            <person name="Hildebrand F."/>
            <person name="Pallen M.J."/>
        </authorList>
    </citation>
    <scope>NUCLEOTIDE SEQUENCE</scope>
    <source>
        <strain evidence="4">ChiHecec2B26-446</strain>
    </source>
</reference>
<dbReference type="AlphaFoldDB" id="A0A9D1PYJ2"/>
<keyword evidence="1" id="KW-0285">Flavoprotein</keyword>